<dbReference type="EnsemblMetazoa" id="tetur15g01870.1">
    <property type="protein sequence ID" value="tetur15g01870.1"/>
    <property type="gene ID" value="tetur15g01870"/>
</dbReference>
<keyword evidence="1" id="KW-0812">Transmembrane</keyword>
<reference evidence="3" key="1">
    <citation type="submission" date="2011-08" db="EMBL/GenBank/DDBJ databases">
        <authorList>
            <person name="Rombauts S."/>
        </authorList>
    </citation>
    <scope>NUCLEOTIDE SEQUENCE</scope>
    <source>
        <strain evidence="3">London</strain>
    </source>
</reference>
<protein>
    <submittedName>
        <fullName evidence="2">Uncharacterized protein</fullName>
    </submittedName>
</protein>
<evidence type="ECO:0000313" key="2">
    <source>
        <dbReference type="EnsemblMetazoa" id="tetur15g01870.1"/>
    </source>
</evidence>
<keyword evidence="3" id="KW-1185">Reference proteome</keyword>
<evidence type="ECO:0000313" key="3">
    <source>
        <dbReference type="Proteomes" id="UP000015104"/>
    </source>
</evidence>
<name>T1KMJ7_TETUR</name>
<dbReference type="HOGENOM" id="CLU_3360318_0_0_1"/>
<keyword evidence="1" id="KW-1133">Transmembrane helix</keyword>
<sequence>MSSPVIRMLPNSIERVPGIYILSLMPGGITWSLVIR</sequence>
<reference evidence="2" key="2">
    <citation type="submission" date="2015-06" db="UniProtKB">
        <authorList>
            <consortium name="EnsemblMetazoa"/>
        </authorList>
    </citation>
    <scope>IDENTIFICATION</scope>
</reference>
<dbReference type="AlphaFoldDB" id="T1KMJ7"/>
<evidence type="ECO:0000256" key="1">
    <source>
        <dbReference type="SAM" id="Phobius"/>
    </source>
</evidence>
<organism evidence="2 3">
    <name type="scientific">Tetranychus urticae</name>
    <name type="common">Two-spotted spider mite</name>
    <dbReference type="NCBI Taxonomy" id="32264"/>
    <lineage>
        <taxon>Eukaryota</taxon>
        <taxon>Metazoa</taxon>
        <taxon>Ecdysozoa</taxon>
        <taxon>Arthropoda</taxon>
        <taxon>Chelicerata</taxon>
        <taxon>Arachnida</taxon>
        <taxon>Acari</taxon>
        <taxon>Acariformes</taxon>
        <taxon>Trombidiformes</taxon>
        <taxon>Prostigmata</taxon>
        <taxon>Eleutherengona</taxon>
        <taxon>Raphignathae</taxon>
        <taxon>Tetranychoidea</taxon>
        <taxon>Tetranychidae</taxon>
        <taxon>Tetranychus</taxon>
    </lineage>
</organism>
<dbReference type="EMBL" id="CAEY01000246">
    <property type="status" value="NOT_ANNOTATED_CDS"/>
    <property type="molecule type" value="Genomic_DNA"/>
</dbReference>
<proteinExistence type="predicted"/>
<keyword evidence="1" id="KW-0472">Membrane</keyword>
<dbReference type="Proteomes" id="UP000015104">
    <property type="component" value="Unassembled WGS sequence"/>
</dbReference>
<accession>T1KMJ7</accession>
<feature type="transmembrane region" description="Helical" evidence="1">
    <location>
        <begin position="17"/>
        <end position="35"/>
    </location>
</feature>